<name>A0ABC8SCA4_9AQUA</name>
<feature type="non-terminal residue" evidence="1">
    <location>
        <position position="1"/>
    </location>
</feature>
<gene>
    <name evidence="1" type="ORF">ILEXP_LOCUS23157</name>
</gene>
<sequence length="83" mass="9361">IEPAQKLRMMYMYGGDNQVLNETQRLGRVDTTIAAVYGITAALTKRKVEMIPANIRRSSIVHIAICTLLLGIELPRNRFSMNI</sequence>
<accession>A0ABC8SCA4</accession>
<organism evidence="1 2">
    <name type="scientific">Ilex paraguariensis</name>
    <name type="common">yerba mate</name>
    <dbReference type="NCBI Taxonomy" id="185542"/>
    <lineage>
        <taxon>Eukaryota</taxon>
        <taxon>Viridiplantae</taxon>
        <taxon>Streptophyta</taxon>
        <taxon>Embryophyta</taxon>
        <taxon>Tracheophyta</taxon>
        <taxon>Spermatophyta</taxon>
        <taxon>Magnoliopsida</taxon>
        <taxon>eudicotyledons</taxon>
        <taxon>Gunneridae</taxon>
        <taxon>Pentapetalae</taxon>
        <taxon>asterids</taxon>
        <taxon>campanulids</taxon>
        <taxon>Aquifoliales</taxon>
        <taxon>Aquifoliaceae</taxon>
        <taxon>Ilex</taxon>
    </lineage>
</organism>
<keyword evidence="2" id="KW-1185">Reference proteome</keyword>
<dbReference type="AlphaFoldDB" id="A0ABC8SCA4"/>
<evidence type="ECO:0000313" key="1">
    <source>
        <dbReference type="EMBL" id="CAK9154804.1"/>
    </source>
</evidence>
<evidence type="ECO:0000313" key="2">
    <source>
        <dbReference type="Proteomes" id="UP001642360"/>
    </source>
</evidence>
<dbReference type="EMBL" id="CAUOFW020002583">
    <property type="protein sequence ID" value="CAK9154804.1"/>
    <property type="molecule type" value="Genomic_DNA"/>
</dbReference>
<reference evidence="1 2" key="1">
    <citation type="submission" date="2024-02" db="EMBL/GenBank/DDBJ databases">
        <authorList>
            <person name="Vignale AGUSTIN F."/>
            <person name="Sosa J E."/>
            <person name="Modenutti C."/>
        </authorList>
    </citation>
    <scope>NUCLEOTIDE SEQUENCE [LARGE SCALE GENOMIC DNA]</scope>
</reference>
<comment type="caution">
    <text evidence="1">The sequence shown here is derived from an EMBL/GenBank/DDBJ whole genome shotgun (WGS) entry which is preliminary data.</text>
</comment>
<dbReference type="Proteomes" id="UP001642360">
    <property type="component" value="Unassembled WGS sequence"/>
</dbReference>
<protein>
    <submittedName>
        <fullName evidence="1">Uncharacterized protein</fullName>
    </submittedName>
</protein>
<proteinExistence type="predicted"/>